<keyword evidence="3" id="KW-1185">Reference proteome</keyword>
<proteinExistence type="predicted"/>
<dbReference type="AlphaFoldDB" id="A0A6G8FIU3"/>
<dbReference type="SUPFAM" id="SSF51556">
    <property type="entry name" value="Metallo-dependent hydrolases"/>
    <property type="match status" value="1"/>
</dbReference>
<evidence type="ECO:0000313" key="3">
    <source>
        <dbReference type="Proteomes" id="UP000501387"/>
    </source>
</evidence>
<evidence type="ECO:0000259" key="1">
    <source>
        <dbReference type="Pfam" id="PF07969"/>
    </source>
</evidence>
<organism evidence="2 3">
    <name type="scientific">Leucobacter insecticola</name>
    <dbReference type="NCBI Taxonomy" id="2714934"/>
    <lineage>
        <taxon>Bacteria</taxon>
        <taxon>Bacillati</taxon>
        <taxon>Actinomycetota</taxon>
        <taxon>Actinomycetes</taxon>
        <taxon>Micrococcales</taxon>
        <taxon>Microbacteriaceae</taxon>
        <taxon>Leucobacter</taxon>
    </lineage>
</organism>
<dbReference type="KEGG" id="lins:G7067_07360"/>
<dbReference type="Gene3D" id="2.30.40.10">
    <property type="entry name" value="Urease, subunit C, domain 1"/>
    <property type="match status" value="1"/>
</dbReference>
<reference evidence="2 3" key="1">
    <citation type="submission" date="2020-03" db="EMBL/GenBank/DDBJ databases">
        <title>Leucobacter sp. nov., isolated from beetles.</title>
        <authorList>
            <person name="Hyun D.-W."/>
            <person name="Bae J.-W."/>
        </authorList>
    </citation>
    <scope>NUCLEOTIDE SEQUENCE [LARGE SCALE GENOMIC DNA]</scope>
    <source>
        <strain evidence="2 3">HDW9B</strain>
    </source>
</reference>
<sequence>MQNIGQERGRATVFTDGRVVTMRPDNAVHESVVMIDGRVVGTGSEEQMLALAGSGAERVSLSGRTLMPGIIDTHPHLLSWAAFRHSVVDLFDCRDWNDILARIEAAVARAPKGEWIRCSPVGEPHYFVRRSWRDLAEGELPVRDILDAVAPDHPVWIQAWAPVNPNTTVFNTRGLNAIQVSRNTPDRIGNVYLEKDRLGEPTGRFSGAVNNYYNNEPWWDSVLARISGVTGADFMEGAIDGMRAANALGVTSVFEGHMMDFPTIDVYRQHRAAGTLSVRVLCTPDGEPHGLPDSVALSEEELGDRLRGLYALQERTDDFFRVEGLLLTRGGPLGPGQQIFERNYRNGYGAWTNGIEWLPEWKGQFMADFAAERGMRLNVISVADREHETTLRQIHEAERRFGSTIEQNYILQHAYTLSEAHGRRFRDQGFDITTSMSFSFFKQHTYWERMGSQVLRDLIPLRRELDLGFDVSCGSDWGPENVWEHIALAETHDSVWGGNNGGPAQRISRLESLATWTRNGAKVMRWEGIGSLQPGHHADLIVVDRDPLTCSNEELKETQVQLTMLGGKAVYSDGTVGSK</sequence>
<dbReference type="PANTHER" id="PTHR22642:SF2">
    <property type="entry name" value="PROTEIN LONG AFTER FAR-RED 3"/>
    <property type="match status" value="1"/>
</dbReference>
<dbReference type="InterPro" id="IPR032466">
    <property type="entry name" value="Metal_Hydrolase"/>
</dbReference>
<dbReference type="GO" id="GO:0016810">
    <property type="term" value="F:hydrolase activity, acting on carbon-nitrogen (but not peptide) bonds"/>
    <property type="evidence" value="ECO:0007669"/>
    <property type="project" value="InterPro"/>
</dbReference>
<evidence type="ECO:0000313" key="2">
    <source>
        <dbReference type="EMBL" id="QIM16284.1"/>
    </source>
</evidence>
<accession>A0A6G8FIU3</accession>
<keyword evidence="2" id="KW-0378">Hydrolase</keyword>
<dbReference type="InterPro" id="IPR011059">
    <property type="entry name" value="Metal-dep_hydrolase_composite"/>
</dbReference>
<dbReference type="SUPFAM" id="SSF51338">
    <property type="entry name" value="Composite domain of metallo-dependent hydrolases"/>
    <property type="match status" value="1"/>
</dbReference>
<name>A0A6G8FIU3_9MICO</name>
<dbReference type="PANTHER" id="PTHR22642">
    <property type="entry name" value="IMIDAZOLONEPROPIONASE"/>
    <property type="match status" value="1"/>
</dbReference>
<gene>
    <name evidence="2" type="ORF">G7067_07360</name>
</gene>
<feature type="domain" description="Amidohydrolase 3" evidence="1">
    <location>
        <begin position="59"/>
        <end position="571"/>
    </location>
</feature>
<dbReference type="Gene3D" id="3.10.310.70">
    <property type="match status" value="1"/>
</dbReference>
<dbReference type="EMBL" id="CP049934">
    <property type="protein sequence ID" value="QIM16284.1"/>
    <property type="molecule type" value="Genomic_DNA"/>
</dbReference>
<dbReference type="Proteomes" id="UP000501387">
    <property type="component" value="Chromosome"/>
</dbReference>
<dbReference type="Gene3D" id="3.20.20.140">
    <property type="entry name" value="Metal-dependent hydrolases"/>
    <property type="match status" value="1"/>
</dbReference>
<protein>
    <submittedName>
        <fullName evidence="2">Amidohydrolase family protein</fullName>
    </submittedName>
</protein>
<dbReference type="RefSeq" id="WP_166323151.1">
    <property type="nucleotide sequence ID" value="NZ_CP049934.1"/>
</dbReference>
<dbReference type="InterPro" id="IPR013108">
    <property type="entry name" value="Amidohydro_3"/>
</dbReference>
<dbReference type="Pfam" id="PF07969">
    <property type="entry name" value="Amidohydro_3"/>
    <property type="match status" value="1"/>
</dbReference>